<dbReference type="GO" id="GO:1902657">
    <property type="term" value="P:protein localization to prospore membrane"/>
    <property type="evidence" value="ECO:0007669"/>
    <property type="project" value="InterPro"/>
</dbReference>
<feature type="compositionally biased region" description="Polar residues" evidence="1">
    <location>
        <begin position="252"/>
        <end position="299"/>
    </location>
</feature>
<feature type="domain" description="PH" evidence="2">
    <location>
        <begin position="678"/>
        <end position="892"/>
    </location>
</feature>
<name>A0A6A6NXI8_9PEZI</name>
<dbReference type="Proteomes" id="UP000799766">
    <property type="component" value="Unassembled WGS sequence"/>
</dbReference>
<feature type="region of interest" description="Disordered" evidence="1">
    <location>
        <begin position="819"/>
        <end position="857"/>
    </location>
</feature>
<reference evidence="3" key="1">
    <citation type="journal article" date="2020" name="Stud. Mycol.">
        <title>101 Dothideomycetes genomes: a test case for predicting lifestyles and emergence of pathogens.</title>
        <authorList>
            <person name="Haridas S."/>
            <person name="Albert R."/>
            <person name="Binder M."/>
            <person name="Bloem J."/>
            <person name="Labutti K."/>
            <person name="Salamov A."/>
            <person name="Andreopoulos B."/>
            <person name="Baker S."/>
            <person name="Barry K."/>
            <person name="Bills G."/>
            <person name="Bluhm B."/>
            <person name="Cannon C."/>
            <person name="Castanera R."/>
            <person name="Culley D."/>
            <person name="Daum C."/>
            <person name="Ezra D."/>
            <person name="Gonzalez J."/>
            <person name="Henrissat B."/>
            <person name="Kuo A."/>
            <person name="Liang C."/>
            <person name="Lipzen A."/>
            <person name="Lutzoni F."/>
            <person name="Magnuson J."/>
            <person name="Mondo S."/>
            <person name="Nolan M."/>
            <person name="Ohm R."/>
            <person name="Pangilinan J."/>
            <person name="Park H.-J."/>
            <person name="Ramirez L."/>
            <person name="Alfaro M."/>
            <person name="Sun H."/>
            <person name="Tritt A."/>
            <person name="Yoshinaga Y."/>
            <person name="Zwiers L.-H."/>
            <person name="Turgeon B."/>
            <person name="Goodwin S."/>
            <person name="Spatafora J."/>
            <person name="Crous P."/>
            <person name="Grigoriev I."/>
        </authorList>
    </citation>
    <scope>NUCLEOTIDE SEQUENCE</scope>
    <source>
        <strain evidence="3">ATCC 16933</strain>
    </source>
</reference>
<dbReference type="OrthoDB" id="5579281at2759"/>
<feature type="compositionally biased region" description="Polar residues" evidence="1">
    <location>
        <begin position="210"/>
        <end position="228"/>
    </location>
</feature>
<feature type="region of interest" description="Disordered" evidence="1">
    <location>
        <begin position="1"/>
        <end position="22"/>
    </location>
</feature>
<dbReference type="SMART" id="SM01316">
    <property type="entry name" value="Spo7_2_N"/>
    <property type="match status" value="1"/>
</dbReference>
<dbReference type="InterPro" id="IPR040345">
    <property type="entry name" value="Mug56/Spo71"/>
</dbReference>
<dbReference type="InterPro" id="IPR001849">
    <property type="entry name" value="PH_domain"/>
</dbReference>
<evidence type="ECO:0000313" key="3">
    <source>
        <dbReference type="EMBL" id="KAF2456268.1"/>
    </source>
</evidence>
<evidence type="ECO:0000256" key="1">
    <source>
        <dbReference type="SAM" id="MobiDB-lite"/>
    </source>
</evidence>
<feature type="compositionally biased region" description="Basic and acidic residues" evidence="1">
    <location>
        <begin position="162"/>
        <end position="172"/>
    </location>
</feature>
<accession>A0A6A6NXI8</accession>
<feature type="region of interest" description="Disordered" evidence="1">
    <location>
        <begin position="91"/>
        <end position="327"/>
    </location>
</feature>
<dbReference type="InterPro" id="IPR039486">
    <property type="entry name" value="Mug56/Spo71_PH"/>
</dbReference>
<evidence type="ECO:0000259" key="2">
    <source>
        <dbReference type="PROSITE" id="PS50003"/>
    </source>
</evidence>
<protein>
    <submittedName>
        <fullName evidence="3">Pleckstrin homology domain-containing protein</fullName>
    </submittedName>
</protein>
<dbReference type="SMART" id="SM00233">
    <property type="entry name" value="PH"/>
    <property type="match status" value="2"/>
</dbReference>
<dbReference type="GO" id="GO:0005628">
    <property type="term" value="C:prospore membrane"/>
    <property type="evidence" value="ECO:0007669"/>
    <property type="project" value="TreeGrafter"/>
</dbReference>
<sequence>MTTQGCSQSRQTPSNPALGPDTYTAQRLATPEHLYMTSRRCFIGPIPEGWLRSHRRDWYKHHLHINYSSRAATFSANPNVSRRRRITGLEGPSVSAAFSHSFPQPDDLLEEVEEEEEEEEGNGTAGGDAASRGEGGAQAVLDNPPAMAVPRASQPTEEVGESENRAQRHAPPDVDGVVEGSRPIEGWESEPEQGEPAAASRSQAKRPLQGHSSRGPSSRSFYTASEGSPKQDAPGPPAATKHPAGREDLAPETQQANGSAPSAETPTASFTESNAGGRQVMGSSQALGATDSTASLLRKQTSRADDEGQGASGDAPQRSQLAEAAPERYVGLDGAEDEPRREMPGASGLHALKRKVGDGAVHFNIPVDRRDGAEHAKMRMKQTNLRRASRTWRRNKARDGQIVKTEKMLVRVEQTQQQLTDDYDENDSQKTETRTIEKWREYLVVCRESADENAEFVVQMYTSRVIPEIEETHKKRRSKHTIALNRKSTKVNLYSSLDKTFVICHPYKKGTRIYIMQPRTAVNSVEWYTFLRNSLGWHRAAELHIYVPDLNVRIRLQDPFEQLETSQDLDRAAEGDDEAILRAMQEEQRIAKNIVGRCVDVLRKSPEWDEEVLDAWTRGKRIGLAWRRYDRLEWIHGANERKMYGTIALMKSHELELRPKEHYPTIVMDDKKERIEEPVPVEGFLVRLTSQKGTERRLGKLFYKRLYFSTHDQYLVYSKPAKATPPPPPKLPASENARIPVARQIAEKIPIIYAVNPYPVEGGEVTWLSSGGSGRAVAPEDQEHHDRDAYDEAERKASLILDSDGYVDLRNVVQVRKMRKGATPADEHVDSGSDVDFDESVRDTNREDGTTKQPDNERTFEIVLKNGLVIRLQAFDKMTRKEWMKRLRALVQYWTSRKSSDIQLFKSVRQRNLEELNIDEETEAHVGQFARKWEVTNTYASPELYNMCGISCCRAIRVSSVLLRVRFRTNTIQMSGTLYHKPRRHSTFTRCGVLLCHGRLLLFHDKLRRRSGSEVANIQNDRFSTLDLRDCYLYSGLLTENDLLYTNRTFDSNRPGHHALPRIYLEDGWTSTDEDVMTCFVVWHGRRRSIFRDTSGGESKRGKLKLVSSLGVPGRSIVFKTRSRAERDHWVLAIGMEIERLEQNEDVRFTGASSG</sequence>
<dbReference type="EMBL" id="MU001684">
    <property type="protein sequence ID" value="KAF2456268.1"/>
    <property type="molecule type" value="Genomic_DNA"/>
</dbReference>
<feature type="compositionally biased region" description="Acidic residues" evidence="1">
    <location>
        <begin position="107"/>
        <end position="121"/>
    </location>
</feature>
<dbReference type="PANTHER" id="PTHR28076">
    <property type="entry name" value="SPORULATION-SPECIFIC PROTEIN 71"/>
    <property type="match status" value="1"/>
</dbReference>
<feature type="compositionally biased region" description="Polar residues" evidence="1">
    <location>
        <begin position="1"/>
        <end position="15"/>
    </location>
</feature>
<dbReference type="InterPro" id="IPR057379">
    <property type="entry name" value="PH_SPO71"/>
</dbReference>
<dbReference type="Pfam" id="PF15407">
    <property type="entry name" value="Spo7_2_N"/>
    <property type="match status" value="1"/>
</dbReference>
<dbReference type="Pfam" id="PF15404">
    <property type="entry name" value="PH_4"/>
    <property type="match status" value="1"/>
</dbReference>
<organism evidence="3 4">
    <name type="scientific">Lineolata rhizophorae</name>
    <dbReference type="NCBI Taxonomy" id="578093"/>
    <lineage>
        <taxon>Eukaryota</taxon>
        <taxon>Fungi</taxon>
        <taxon>Dikarya</taxon>
        <taxon>Ascomycota</taxon>
        <taxon>Pezizomycotina</taxon>
        <taxon>Dothideomycetes</taxon>
        <taxon>Dothideomycetes incertae sedis</taxon>
        <taxon>Lineolatales</taxon>
        <taxon>Lineolataceae</taxon>
        <taxon>Lineolata</taxon>
    </lineage>
</organism>
<dbReference type="InterPro" id="IPR029217">
    <property type="entry name" value="Spo7_2_N"/>
</dbReference>
<feature type="region of interest" description="Disordered" evidence="1">
    <location>
        <begin position="771"/>
        <end position="790"/>
    </location>
</feature>
<feature type="compositionally biased region" description="Basic and acidic residues" evidence="1">
    <location>
        <begin position="781"/>
        <end position="790"/>
    </location>
</feature>
<gene>
    <name evidence="3" type="ORF">BDY21DRAFT_59348</name>
</gene>
<dbReference type="SUPFAM" id="SSF50729">
    <property type="entry name" value="PH domain-like"/>
    <property type="match status" value="2"/>
</dbReference>
<feature type="region of interest" description="Disordered" evidence="1">
    <location>
        <begin position="373"/>
        <end position="398"/>
    </location>
</feature>
<dbReference type="PANTHER" id="PTHR28076:SF1">
    <property type="entry name" value="PROSPORE MEMBRANE ADAPTER PROTEIN SPO71"/>
    <property type="match status" value="1"/>
</dbReference>
<dbReference type="PROSITE" id="PS50003">
    <property type="entry name" value="PH_DOMAIN"/>
    <property type="match status" value="1"/>
</dbReference>
<proteinExistence type="predicted"/>
<feature type="compositionally biased region" description="Basic residues" evidence="1">
    <location>
        <begin position="387"/>
        <end position="396"/>
    </location>
</feature>
<dbReference type="AlphaFoldDB" id="A0A6A6NXI8"/>
<feature type="compositionally biased region" description="Basic and acidic residues" evidence="1">
    <location>
        <begin position="839"/>
        <end position="857"/>
    </location>
</feature>
<keyword evidence="4" id="KW-1185">Reference proteome</keyword>
<evidence type="ECO:0000313" key="4">
    <source>
        <dbReference type="Proteomes" id="UP000799766"/>
    </source>
</evidence>
<dbReference type="Pfam" id="PF23207">
    <property type="entry name" value="PH_SPO71"/>
    <property type="match status" value="1"/>
</dbReference>